<keyword evidence="2" id="KW-1185">Reference proteome</keyword>
<proteinExistence type="predicted"/>
<evidence type="ECO:0000313" key="1">
    <source>
        <dbReference type="EMBL" id="GLC26755.1"/>
    </source>
</evidence>
<gene>
    <name evidence="1" type="ORF">rosag_32680</name>
</gene>
<evidence type="ECO:0000313" key="2">
    <source>
        <dbReference type="Proteomes" id="UP001161325"/>
    </source>
</evidence>
<accession>A0AA37V1T5</accession>
<comment type="caution">
    <text evidence="1">The sequence shown here is derived from an EMBL/GenBank/DDBJ whole genome shotgun (WGS) entry which is preliminary data.</text>
</comment>
<dbReference type="EMBL" id="BRXS01000005">
    <property type="protein sequence ID" value="GLC26755.1"/>
    <property type="molecule type" value="Genomic_DNA"/>
</dbReference>
<name>A0AA37V1T5_9BACT</name>
<organism evidence="1 2">
    <name type="scientific">Roseisolibacter agri</name>
    <dbReference type="NCBI Taxonomy" id="2014610"/>
    <lineage>
        <taxon>Bacteria</taxon>
        <taxon>Pseudomonadati</taxon>
        <taxon>Gemmatimonadota</taxon>
        <taxon>Gemmatimonadia</taxon>
        <taxon>Gemmatimonadales</taxon>
        <taxon>Gemmatimonadaceae</taxon>
        <taxon>Roseisolibacter</taxon>
    </lineage>
</organism>
<reference evidence="1" key="1">
    <citation type="submission" date="2022-08" db="EMBL/GenBank/DDBJ databases">
        <title>Draft genome sequencing of Roseisolibacter agri AW1220.</title>
        <authorList>
            <person name="Tobiishi Y."/>
            <person name="Tonouchi A."/>
        </authorList>
    </citation>
    <scope>NUCLEOTIDE SEQUENCE</scope>
    <source>
        <strain evidence="1">AW1220</strain>
    </source>
</reference>
<protein>
    <submittedName>
        <fullName evidence="1">Uncharacterized protein</fullName>
    </submittedName>
</protein>
<dbReference type="AlphaFoldDB" id="A0AA37V1T5"/>
<dbReference type="RefSeq" id="WP_284351209.1">
    <property type="nucleotide sequence ID" value="NZ_BRXS01000005.1"/>
</dbReference>
<sequence>MLHLDPERLAALADEAPTAEEGAHLAHCLACRRERDAYVALLALAQREGRAAADGYDLDGREAEPLTSWASLSTALRAEGLLTSPVASPVEHPDVRVLPLPTARPMASPARRAFGGALSGAALRRVAAAALFVAGGAAAGRVSVGAPALPLTDAAAPAVATADVPAGDALLTAGASSFASVDEASQVLARAQRDYQRAAVFLAEHDSSAAVGSSDVLRARLAALDDMMPRVREALNEAPQDPVLNQVYLTTYDVRESTLRQLGRTLPVGARVNGY</sequence>
<dbReference type="Proteomes" id="UP001161325">
    <property type="component" value="Unassembled WGS sequence"/>
</dbReference>